<keyword evidence="14" id="KW-1185">Reference proteome</keyword>
<evidence type="ECO:0000256" key="9">
    <source>
        <dbReference type="ARBA" id="ARBA00023136"/>
    </source>
</evidence>
<evidence type="ECO:0000313" key="14">
    <source>
        <dbReference type="Proteomes" id="UP000836404"/>
    </source>
</evidence>
<dbReference type="InterPro" id="IPR039524">
    <property type="entry name" value="PIGO/GPI13"/>
</dbReference>
<feature type="transmembrane region" description="Helical" evidence="12">
    <location>
        <begin position="833"/>
        <end position="851"/>
    </location>
</feature>
<comment type="caution">
    <text evidence="13">The sequence shown here is derived from an EMBL/GenBank/DDBJ whole genome shotgun (WGS) entry which is preliminary data.</text>
</comment>
<feature type="transmembrane region" description="Helical" evidence="12">
    <location>
        <begin position="755"/>
        <end position="774"/>
    </location>
</feature>
<evidence type="ECO:0000256" key="10">
    <source>
        <dbReference type="ARBA" id="ARBA00023180"/>
    </source>
</evidence>
<dbReference type="CDD" id="cd16023">
    <property type="entry name" value="GPI_EPT_3"/>
    <property type="match status" value="1"/>
</dbReference>
<feature type="compositionally biased region" description="Acidic residues" evidence="11">
    <location>
        <begin position="1282"/>
        <end position="1298"/>
    </location>
</feature>
<accession>A0A9N8LYL2</accession>
<comment type="subcellular location">
    <subcellularLocation>
        <location evidence="1">Endoplasmic reticulum membrane</location>
        <topology evidence="1">Multi-pass membrane protein</topology>
    </subcellularLocation>
</comment>
<feature type="transmembrane region" description="Helical" evidence="12">
    <location>
        <begin position="1331"/>
        <end position="1351"/>
    </location>
</feature>
<keyword evidence="8 12" id="KW-1133">Transmembrane helix</keyword>
<gene>
    <name evidence="13" type="ORF">JKILLFL_G2531</name>
</gene>
<comment type="similarity">
    <text evidence="3">Belongs to the PIGG/PIGN/PIGO family. PIGO subfamily.</text>
</comment>
<dbReference type="InterPro" id="IPR017850">
    <property type="entry name" value="Alkaline_phosphatase_core_sf"/>
</dbReference>
<proteinExistence type="inferred from homology"/>
<dbReference type="EMBL" id="CAJHJF010004139">
    <property type="protein sequence ID" value="CAD6940751.1"/>
    <property type="molecule type" value="Genomic_DNA"/>
</dbReference>
<name>A0A9N8LYL2_9BASI</name>
<sequence length="1408" mass="147958">MPSALLPARDVRLPPPQALGQGQGQGPATRAPHHHEHEHEHEHEHDDDSDSHSHSHSHSHHSGESHSSHSSYARRHAPPDAPPPPTSTTPPTLAALSVVLLLLLLHAGGLALFTRGFLLTRRQLDGVRAAGCAGGLGLESYVPPVPLFEGQEGGLEKGWSALSKEECALPGSVTYDRAIILIVDALRYDFLAPLALNSSTEWQPHPNQHGHLTSPAQLVQRHPGYGFLSHFYADPPTTTLQRIKGLTTGTLPTFVDASANFGGGQRIEEDNWIEQLRRAKNGSGDVVFGGDDTWMGLFPAAFDKATPFDSFNVHDLDTVDEGVRRVLAPYLSGKKKGEQVESWSLLLMHTLGLDHAGHRFSSTHPSVKRKLGETDVLVRQIVDALAPEPSAASDGKETPRTLFVLMGDHGMDPQGDHGGDAELEVGAGLFVWSSGRPGGFPGPSSSSSSSTPASEPHPDVSNLLARDWGSSQAELVSPPRVPFSPLGDPSITHRSVAQVDLVPSLSLLLGLPIPFNSLGTVIPELFAQAEFDSPSSPVADPGRDVLLRALRMNAHQIRKYLRAYSSGSDGGGGGGDDDTAPRRGGALGSALEDELEDLWQSARRADAHFASLVHAPKRGPDELTKARKEASAAYFLFTRAALTRARLVWATFEMRAIYLGLALLVAACAACGGVWVDAGVERRVGSGCDAVGWVGEDGKEHGGPGTVRLARRVWGRAGWAFVGVGVPSLAVWVGVEMASPGFRWSWAAVGRVAEMVGWSGGMGAAISIALVPFFQRSSSLFPPSAPSSAARRAAALTSSSSSSTSGKWIGLLGPALIHAALFASNSTILREDFIVLLGLGFVLLLMFLSLASRLPRSTTVSSSSSAVVTETKTKAAGENGGPLRTSRRNFVLVKAALLCLAILLCARLGRYGSLCREEHGPSCISNFYAAPSARAVRVPVEEAEGEGGEGHVLAPHMGVSGGLAALGEGGATNSIPSIVLAYICAYFLPGVLQTLLSYARFGGGERSEGNVGVAPRFLGWVLRPALLAAAGHWAADRLAGDVGLTTGAGAGAGARVGEAGGDRTAEWAAGAAVFVGRTSAVLLGIAAVFWLLAPICIEFRQVDVPVVPGTAAGAATAGRKQVQLLGFGNAFGSTYLLLVSVVFGLLFLSAQPSGQVTLSLGMVALVLLSELGAELRSVGVIAGGNDDDGGGGLGGTLWASALALLAHNTFFSTGHQATLSAIQWRTAFVLTRSVRYPWSPLLVVLNAVGPLAVFPAVGCSLGVLWGLVGRAPVVLPSGRVSEDEDEDEDEEEEEEEEEGVRSAAELADTKAERERKKKISAAHMYTVLDLLRAQVCLTLYFTVLTLGSAVWGTAMRRHLMLYKVWTPRFMLAAMGGVGVQVVGGVVGVGVVGCVVLAKGAAMFGSRFR</sequence>
<keyword evidence="6 12" id="KW-0812">Transmembrane</keyword>
<feature type="compositionally biased region" description="Basic and acidic residues" evidence="11">
    <location>
        <begin position="35"/>
        <end position="53"/>
    </location>
</feature>
<feature type="compositionally biased region" description="Pro residues" evidence="11">
    <location>
        <begin position="79"/>
        <end position="88"/>
    </location>
</feature>
<keyword evidence="9 12" id="KW-0472">Membrane</keyword>
<feature type="transmembrane region" description="Helical" evidence="12">
    <location>
        <begin position="1241"/>
        <end position="1268"/>
    </location>
</feature>
<feature type="transmembrane region" description="Helical" evidence="12">
    <location>
        <begin position="1371"/>
        <end position="1397"/>
    </location>
</feature>
<dbReference type="PANTHER" id="PTHR23071:SF1">
    <property type="entry name" value="GPI ETHANOLAMINE PHOSPHATE TRANSFERASE 3"/>
    <property type="match status" value="1"/>
</dbReference>
<feature type="transmembrane region" description="Helical" evidence="12">
    <location>
        <begin position="656"/>
        <end position="676"/>
    </location>
</feature>
<evidence type="ECO:0008006" key="15">
    <source>
        <dbReference type="Google" id="ProtNLM"/>
    </source>
</evidence>
<feature type="transmembrane region" description="Helical" evidence="12">
    <location>
        <begin position="717"/>
        <end position="735"/>
    </location>
</feature>
<feature type="region of interest" description="Disordered" evidence="11">
    <location>
        <begin position="565"/>
        <end position="586"/>
    </location>
</feature>
<organism evidence="13 14">
    <name type="scientific">Tilletia laevis</name>
    <dbReference type="NCBI Taxonomy" id="157183"/>
    <lineage>
        <taxon>Eukaryota</taxon>
        <taxon>Fungi</taxon>
        <taxon>Dikarya</taxon>
        <taxon>Basidiomycota</taxon>
        <taxon>Ustilaginomycotina</taxon>
        <taxon>Exobasidiomycetes</taxon>
        <taxon>Tilletiales</taxon>
        <taxon>Tilletiaceae</taxon>
        <taxon>Tilletia</taxon>
    </lineage>
</organism>
<keyword evidence="10" id="KW-0325">Glycoprotein</keyword>
<feature type="transmembrane region" description="Helical" evidence="12">
    <location>
        <begin position="1124"/>
        <end position="1148"/>
    </location>
</feature>
<dbReference type="InterPro" id="IPR002591">
    <property type="entry name" value="Phosphodiest/P_Trfase"/>
</dbReference>
<protein>
    <recommendedName>
        <fullName evidence="15">GPI ethanolamine phosphate transferase 3</fullName>
    </recommendedName>
</protein>
<evidence type="ECO:0000256" key="4">
    <source>
        <dbReference type="ARBA" id="ARBA00022502"/>
    </source>
</evidence>
<keyword evidence="7" id="KW-0256">Endoplasmic reticulum</keyword>
<feature type="region of interest" description="Disordered" evidence="11">
    <location>
        <begin position="1278"/>
        <end position="1309"/>
    </location>
</feature>
<dbReference type="Pfam" id="PF01663">
    <property type="entry name" value="Phosphodiest"/>
    <property type="match status" value="1"/>
</dbReference>
<feature type="compositionally biased region" description="Low complexity" evidence="11">
    <location>
        <begin position="442"/>
        <end position="454"/>
    </location>
</feature>
<evidence type="ECO:0000256" key="8">
    <source>
        <dbReference type="ARBA" id="ARBA00022989"/>
    </source>
</evidence>
<evidence type="ECO:0000256" key="1">
    <source>
        <dbReference type="ARBA" id="ARBA00004477"/>
    </source>
</evidence>
<evidence type="ECO:0000256" key="2">
    <source>
        <dbReference type="ARBA" id="ARBA00004687"/>
    </source>
</evidence>
<dbReference type="Gene3D" id="3.40.720.10">
    <property type="entry name" value="Alkaline Phosphatase, subunit A"/>
    <property type="match status" value="1"/>
</dbReference>
<dbReference type="InterPro" id="IPR037675">
    <property type="entry name" value="PIG-O_N"/>
</dbReference>
<dbReference type="GO" id="GO:0005789">
    <property type="term" value="C:endoplasmic reticulum membrane"/>
    <property type="evidence" value="ECO:0007669"/>
    <property type="project" value="UniProtKB-SubCell"/>
</dbReference>
<evidence type="ECO:0000256" key="12">
    <source>
        <dbReference type="SAM" id="Phobius"/>
    </source>
</evidence>
<feature type="transmembrane region" description="Helical" evidence="12">
    <location>
        <begin position="975"/>
        <end position="996"/>
    </location>
</feature>
<comment type="pathway">
    <text evidence="2">Glycolipid biosynthesis; glycosylphosphatidylinositol-anchor biosynthesis.</text>
</comment>
<evidence type="ECO:0000256" key="7">
    <source>
        <dbReference type="ARBA" id="ARBA00022824"/>
    </source>
</evidence>
<feature type="region of interest" description="Disordered" evidence="11">
    <location>
        <begin position="438"/>
        <end position="463"/>
    </location>
</feature>
<dbReference type="GO" id="GO:0051377">
    <property type="term" value="F:mannose-ethanolamine phosphotransferase activity"/>
    <property type="evidence" value="ECO:0007669"/>
    <property type="project" value="InterPro"/>
</dbReference>
<feature type="transmembrane region" description="Helical" evidence="12">
    <location>
        <begin position="1067"/>
        <end position="1092"/>
    </location>
</feature>
<dbReference type="SUPFAM" id="SSF53649">
    <property type="entry name" value="Alkaline phosphatase-like"/>
    <property type="match status" value="1"/>
</dbReference>
<evidence type="ECO:0000256" key="11">
    <source>
        <dbReference type="SAM" id="MobiDB-lite"/>
    </source>
</evidence>
<dbReference type="GO" id="GO:0006506">
    <property type="term" value="P:GPI anchor biosynthetic process"/>
    <property type="evidence" value="ECO:0007669"/>
    <property type="project" value="UniProtKB-KW"/>
</dbReference>
<keyword evidence="5" id="KW-0808">Transferase</keyword>
<evidence type="ECO:0000256" key="5">
    <source>
        <dbReference type="ARBA" id="ARBA00022679"/>
    </source>
</evidence>
<evidence type="ECO:0000256" key="3">
    <source>
        <dbReference type="ARBA" id="ARBA00008695"/>
    </source>
</evidence>
<feature type="transmembrane region" description="Helical" evidence="12">
    <location>
        <begin position="891"/>
        <end position="909"/>
    </location>
</feature>
<dbReference type="Proteomes" id="UP000836404">
    <property type="component" value="Unassembled WGS sequence"/>
</dbReference>
<evidence type="ECO:0000256" key="6">
    <source>
        <dbReference type="ARBA" id="ARBA00022692"/>
    </source>
</evidence>
<keyword evidence="4" id="KW-0337">GPI-anchor biosynthesis</keyword>
<feature type="region of interest" description="Disordered" evidence="11">
    <location>
        <begin position="1"/>
        <end position="89"/>
    </location>
</feature>
<dbReference type="PANTHER" id="PTHR23071">
    <property type="entry name" value="PHOSPHATIDYLINOSITOL GLYCAN"/>
    <property type="match status" value="1"/>
</dbReference>
<reference evidence="13 14" key="1">
    <citation type="submission" date="2020-10" db="EMBL/GenBank/DDBJ databases">
        <authorList>
            <person name="Sedaghatjoo S."/>
        </authorList>
    </citation>
    <scope>NUCLEOTIDE SEQUENCE [LARGE SCALE GENOMIC DNA]</scope>
    <source>
        <strain evidence="13 14">LLFL</strain>
    </source>
</reference>
<evidence type="ECO:0000313" key="13">
    <source>
        <dbReference type="EMBL" id="CAD6940751.1"/>
    </source>
</evidence>